<protein>
    <submittedName>
        <fullName evidence="1">Uncharacterized protein</fullName>
    </submittedName>
</protein>
<evidence type="ECO:0000313" key="1">
    <source>
        <dbReference type="EMBL" id="MBX38463.1"/>
    </source>
</evidence>
<proteinExistence type="predicted"/>
<sequence length="24" mass="2713">MIPKQSLRKLLQHLKAKGKLTSGH</sequence>
<dbReference type="AlphaFoldDB" id="A0A2P2N7M6"/>
<organism evidence="1">
    <name type="scientific">Rhizophora mucronata</name>
    <name type="common">Asiatic mangrove</name>
    <dbReference type="NCBI Taxonomy" id="61149"/>
    <lineage>
        <taxon>Eukaryota</taxon>
        <taxon>Viridiplantae</taxon>
        <taxon>Streptophyta</taxon>
        <taxon>Embryophyta</taxon>
        <taxon>Tracheophyta</taxon>
        <taxon>Spermatophyta</taxon>
        <taxon>Magnoliopsida</taxon>
        <taxon>eudicotyledons</taxon>
        <taxon>Gunneridae</taxon>
        <taxon>Pentapetalae</taxon>
        <taxon>rosids</taxon>
        <taxon>fabids</taxon>
        <taxon>Malpighiales</taxon>
        <taxon>Rhizophoraceae</taxon>
        <taxon>Rhizophora</taxon>
    </lineage>
</organism>
<accession>A0A2P2N7M6</accession>
<dbReference type="EMBL" id="GGEC01057979">
    <property type="protein sequence ID" value="MBX38463.1"/>
    <property type="molecule type" value="Transcribed_RNA"/>
</dbReference>
<reference evidence="1" key="1">
    <citation type="submission" date="2018-02" db="EMBL/GenBank/DDBJ databases">
        <title>Rhizophora mucronata_Transcriptome.</title>
        <authorList>
            <person name="Meera S.P."/>
            <person name="Sreeshan A."/>
            <person name="Augustine A."/>
        </authorList>
    </citation>
    <scope>NUCLEOTIDE SEQUENCE</scope>
    <source>
        <tissue evidence="1">Leaf</tissue>
    </source>
</reference>
<name>A0A2P2N7M6_RHIMU</name>